<gene>
    <name evidence="1" type="ordered locus">Strop_1954</name>
</gene>
<dbReference type="KEGG" id="stp:Strop_1954"/>
<dbReference type="EMBL" id="CP000667">
    <property type="protein sequence ID" value="ABP54414.1"/>
    <property type="molecule type" value="Genomic_DNA"/>
</dbReference>
<keyword evidence="2" id="KW-1185">Reference proteome</keyword>
<proteinExistence type="predicted"/>
<reference evidence="2" key="1">
    <citation type="journal article" date="2007" name="Proc. Natl. Acad. Sci. U.S.A.">
        <title>Genome sequencing reveals complex secondary metabolome in the marine actinomycete Salinispora tropica.</title>
        <authorList>
            <person name="Udwary D.W."/>
            <person name="Zeigler L."/>
            <person name="Asolkar R.N."/>
            <person name="Singan V."/>
            <person name="Lapidus A."/>
            <person name="Fenical W."/>
            <person name="Jensen P.R."/>
            <person name="Moore B.S."/>
        </authorList>
    </citation>
    <scope>NUCLEOTIDE SEQUENCE [LARGE SCALE GENOMIC DNA]</scope>
    <source>
        <strain evidence="2">ATCC BAA-916 / DSM 44818 / CNB-440</strain>
    </source>
</reference>
<dbReference type="AlphaFoldDB" id="A4X6B4"/>
<name>A4X6B4_SALTO</name>
<sequence length="120" mass="13139">MRFVDAKVINPFKLLVDLHAHAVARTAAPGRDDALAELALSAAVLSWWTRWQPTMIHAAPRSKAGLADIGEATGLEVGAVVRGRRRWTDVQSRLDIGGRPATDPVEVRTNVHRRDSGVDR</sequence>
<accession>A4X6B4</accession>
<dbReference type="PATRIC" id="fig|369723.5.peg.2004"/>
<protein>
    <submittedName>
        <fullName evidence="1">Uncharacterized protein</fullName>
    </submittedName>
</protein>
<dbReference type="HOGENOM" id="CLU_2048096_0_0_11"/>
<dbReference type="eggNOG" id="ENOG50324BN">
    <property type="taxonomic scope" value="Bacteria"/>
</dbReference>
<organism evidence="1 2">
    <name type="scientific">Salinispora tropica (strain ATCC BAA-916 / DSM 44818 / JCM 13857 / NBRC 105044 / CNB-440)</name>
    <dbReference type="NCBI Taxonomy" id="369723"/>
    <lineage>
        <taxon>Bacteria</taxon>
        <taxon>Bacillati</taxon>
        <taxon>Actinomycetota</taxon>
        <taxon>Actinomycetes</taxon>
        <taxon>Micromonosporales</taxon>
        <taxon>Micromonosporaceae</taxon>
        <taxon>Salinispora</taxon>
    </lineage>
</organism>
<dbReference type="Proteomes" id="UP000000235">
    <property type="component" value="Chromosome"/>
</dbReference>
<evidence type="ECO:0000313" key="2">
    <source>
        <dbReference type="Proteomes" id="UP000000235"/>
    </source>
</evidence>
<dbReference type="RefSeq" id="WP_011905844.1">
    <property type="nucleotide sequence ID" value="NC_009380.1"/>
</dbReference>
<evidence type="ECO:0000313" key="1">
    <source>
        <dbReference type="EMBL" id="ABP54414.1"/>
    </source>
</evidence>